<accession>A0A1F8F9H9</accession>
<dbReference type="AlphaFoldDB" id="A0A1F8F9H9"/>
<sequence length="130" mass="14040">MDQENGIAIPSIATLDGFIEAVKKNDGLGVNSLPIGTTLLIETENSHYQLIILNPDTRSVIISSSDSKFIQQPTNGVLNGSTFGGRWLRSGWIGVGMRIEICLDNGTTLTTSKVEKISLVYFASSSRVTH</sequence>
<evidence type="ECO:0000313" key="2">
    <source>
        <dbReference type="Proteomes" id="UP000177167"/>
    </source>
</evidence>
<dbReference type="EMBL" id="MGJP01000050">
    <property type="protein sequence ID" value="OGN08919.1"/>
    <property type="molecule type" value="Genomic_DNA"/>
</dbReference>
<gene>
    <name evidence="1" type="ORF">A3J46_02570</name>
</gene>
<comment type="caution">
    <text evidence="1">The sequence shown here is derived from an EMBL/GenBank/DDBJ whole genome shotgun (WGS) entry which is preliminary data.</text>
</comment>
<evidence type="ECO:0000313" key="1">
    <source>
        <dbReference type="EMBL" id="OGN08919.1"/>
    </source>
</evidence>
<organism evidence="1 2">
    <name type="scientific">Candidatus Yanofskybacteria bacterium RIFCSPHIGHO2_02_FULL_41_11</name>
    <dbReference type="NCBI Taxonomy" id="1802675"/>
    <lineage>
        <taxon>Bacteria</taxon>
        <taxon>Candidatus Yanofskyibacteriota</taxon>
    </lineage>
</organism>
<protein>
    <submittedName>
        <fullName evidence="1">Uncharacterized protein</fullName>
    </submittedName>
</protein>
<reference evidence="1 2" key="1">
    <citation type="journal article" date="2016" name="Nat. Commun.">
        <title>Thousands of microbial genomes shed light on interconnected biogeochemical processes in an aquifer system.</title>
        <authorList>
            <person name="Anantharaman K."/>
            <person name="Brown C.T."/>
            <person name="Hug L.A."/>
            <person name="Sharon I."/>
            <person name="Castelle C.J."/>
            <person name="Probst A.J."/>
            <person name="Thomas B.C."/>
            <person name="Singh A."/>
            <person name="Wilkins M.J."/>
            <person name="Karaoz U."/>
            <person name="Brodie E.L."/>
            <person name="Williams K.H."/>
            <person name="Hubbard S.S."/>
            <person name="Banfield J.F."/>
        </authorList>
    </citation>
    <scope>NUCLEOTIDE SEQUENCE [LARGE SCALE GENOMIC DNA]</scope>
</reference>
<proteinExistence type="predicted"/>
<name>A0A1F8F9H9_9BACT</name>
<dbReference type="Proteomes" id="UP000177167">
    <property type="component" value="Unassembled WGS sequence"/>
</dbReference>